<dbReference type="GO" id="GO:0006183">
    <property type="term" value="P:GTP biosynthetic process"/>
    <property type="evidence" value="ECO:0007669"/>
    <property type="project" value="TreeGrafter"/>
</dbReference>
<comment type="similarity">
    <text evidence="2 13 19">Belongs to the IMPDH/GMPR family.</text>
</comment>
<dbReference type="SMART" id="SM00116">
    <property type="entry name" value="CBS"/>
    <property type="match status" value="2"/>
</dbReference>
<evidence type="ECO:0000256" key="13">
    <source>
        <dbReference type="HAMAP-Rule" id="MF_01964"/>
    </source>
</evidence>
<dbReference type="PROSITE" id="PS51371">
    <property type="entry name" value="CBS"/>
    <property type="match status" value="2"/>
</dbReference>
<feature type="binding site" evidence="13 15">
    <location>
        <begin position="389"/>
        <end position="393"/>
    </location>
    <ligand>
        <name>IMP</name>
        <dbReference type="ChEBI" id="CHEBI:58053"/>
    </ligand>
</feature>
<dbReference type="InterPro" id="IPR000644">
    <property type="entry name" value="CBS_dom"/>
</dbReference>
<keyword evidence="5" id="KW-0677">Repeat</keyword>
<keyword evidence="7 13" id="KW-0658">Purine biosynthesis</keyword>
<dbReference type="Gene3D" id="3.20.20.70">
    <property type="entry name" value="Aldolase class I"/>
    <property type="match status" value="1"/>
</dbReference>
<feature type="binding site" description="in other chain" evidence="13 17">
    <location>
        <position position="309"/>
    </location>
    <ligand>
        <name>K(+)</name>
        <dbReference type="ChEBI" id="CHEBI:29103"/>
        <note>ligand shared between two tetrameric partners</note>
    </ligand>
</feature>
<evidence type="ECO:0000259" key="21">
    <source>
        <dbReference type="PROSITE" id="PS51371"/>
    </source>
</evidence>
<keyword evidence="4 13" id="KW-0479">Metal-binding</keyword>
<evidence type="ECO:0000256" key="5">
    <source>
        <dbReference type="ARBA" id="ARBA00022737"/>
    </source>
</evidence>
<dbReference type="GO" id="GO:0000166">
    <property type="term" value="F:nucleotide binding"/>
    <property type="evidence" value="ECO:0007669"/>
    <property type="project" value="UniProtKB-UniRule"/>
</dbReference>
<dbReference type="SMART" id="SM01240">
    <property type="entry name" value="IMPDH"/>
    <property type="match status" value="1"/>
</dbReference>
<feature type="active site" description="Proton acceptor" evidence="13 14">
    <location>
        <position position="405"/>
    </location>
</feature>
<dbReference type="EC" id="1.1.1.205" evidence="13 20"/>
<organism evidence="22 23">
    <name type="scientific">Anaerotruncus colihominis</name>
    <dbReference type="NCBI Taxonomy" id="169435"/>
    <lineage>
        <taxon>Bacteria</taxon>
        <taxon>Bacillati</taxon>
        <taxon>Bacillota</taxon>
        <taxon>Clostridia</taxon>
        <taxon>Eubacteriales</taxon>
        <taxon>Oscillospiraceae</taxon>
        <taxon>Anaerotruncus</taxon>
    </lineage>
</organism>
<dbReference type="GO" id="GO:0003938">
    <property type="term" value="F:IMP dehydrogenase activity"/>
    <property type="evidence" value="ECO:0007669"/>
    <property type="project" value="UniProtKB-UniRule"/>
</dbReference>
<feature type="binding site" description="in other chain" evidence="13 17">
    <location>
        <position position="306"/>
    </location>
    <ligand>
        <name>K(+)</name>
        <dbReference type="ChEBI" id="CHEBI:29103"/>
        <note>ligand shared between two tetrameric partners</note>
    </ligand>
</feature>
<keyword evidence="6 13" id="KW-0332">GMP biosynthesis</keyword>
<dbReference type="CDD" id="cd00381">
    <property type="entry name" value="IMPDH"/>
    <property type="match status" value="1"/>
</dbReference>
<feature type="active site" description="Thioimidate intermediate" evidence="13 14">
    <location>
        <position position="309"/>
    </location>
</feature>
<dbReference type="InterPro" id="IPR046342">
    <property type="entry name" value="CBS_dom_sf"/>
</dbReference>
<dbReference type="GeneID" id="72465290"/>
<evidence type="ECO:0000256" key="9">
    <source>
        <dbReference type="ARBA" id="ARBA00023002"/>
    </source>
</evidence>
<comment type="caution">
    <text evidence="13">Lacks conserved residue(s) required for the propagation of feature annotation.</text>
</comment>
<evidence type="ECO:0000256" key="8">
    <source>
        <dbReference type="ARBA" id="ARBA00022958"/>
    </source>
</evidence>
<dbReference type="InterPro" id="IPR013785">
    <property type="entry name" value="Aldolase_TIM"/>
</dbReference>
<evidence type="ECO:0000256" key="14">
    <source>
        <dbReference type="PIRSR" id="PIRSR000130-1"/>
    </source>
</evidence>
<evidence type="ECO:0000256" key="16">
    <source>
        <dbReference type="PIRSR" id="PIRSR000130-3"/>
    </source>
</evidence>
<dbReference type="RefSeq" id="WP_006877101.1">
    <property type="nucleotide sequence ID" value="NZ_CABIWA010000009.1"/>
</dbReference>
<proteinExistence type="inferred from homology"/>
<dbReference type="UniPathway" id="UPA00601">
    <property type="reaction ID" value="UER00295"/>
</dbReference>
<feature type="binding site" evidence="13">
    <location>
        <position position="473"/>
    </location>
    <ligand>
        <name>K(+)</name>
        <dbReference type="ChEBI" id="CHEBI:29103"/>
        <note>ligand shared between two tetrameric partners</note>
    </ligand>
</feature>
<keyword evidence="11 18" id="KW-0129">CBS domain</keyword>
<dbReference type="GO" id="GO:0006177">
    <property type="term" value="P:GMP biosynthetic process"/>
    <property type="evidence" value="ECO:0007669"/>
    <property type="project" value="UniProtKB-UniRule"/>
</dbReference>
<dbReference type="Pfam" id="PF00478">
    <property type="entry name" value="IMPDH"/>
    <property type="match status" value="1"/>
</dbReference>
<evidence type="ECO:0000256" key="17">
    <source>
        <dbReference type="PIRSR" id="PIRSR000130-4"/>
    </source>
</evidence>
<keyword evidence="10 13" id="KW-0520">NAD</keyword>
<comment type="subunit">
    <text evidence="3 13">Homotetramer.</text>
</comment>
<evidence type="ECO:0000256" key="3">
    <source>
        <dbReference type="ARBA" id="ARBA00011881"/>
    </source>
</evidence>
<feature type="binding site" evidence="13 15">
    <location>
        <position position="307"/>
    </location>
    <ligand>
        <name>IMP</name>
        <dbReference type="ChEBI" id="CHEBI:58053"/>
    </ligand>
</feature>
<evidence type="ECO:0000256" key="12">
    <source>
        <dbReference type="ARBA" id="ARBA00048028"/>
    </source>
</evidence>
<feature type="binding site" evidence="13">
    <location>
        <position position="471"/>
    </location>
    <ligand>
        <name>K(+)</name>
        <dbReference type="ChEBI" id="CHEBI:29103"/>
        <note>ligand shared between two tetrameric partners</note>
    </ligand>
</feature>
<feature type="binding site" evidence="13 15">
    <location>
        <begin position="342"/>
        <end position="344"/>
    </location>
    <ligand>
        <name>IMP</name>
        <dbReference type="ChEBI" id="CHEBI:58053"/>
    </ligand>
</feature>
<dbReference type="HAMAP" id="MF_01964">
    <property type="entry name" value="IMPDH"/>
    <property type="match status" value="1"/>
</dbReference>
<dbReference type="SUPFAM" id="SSF54631">
    <property type="entry name" value="CBS-domain pair"/>
    <property type="match status" value="1"/>
</dbReference>
<evidence type="ECO:0000256" key="10">
    <source>
        <dbReference type="ARBA" id="ARBA00023027"/>
    </source>
</evidence>
<protein>
    <recommendedName>
        <fullName evidence="13 20">Inosine-5'-monophosphate dehydrogenase</fullName>
        <shortName evidence="13">IMP dehydrogenase</shortName>
        <shortName evidence="13">IMPD</shortName>
        <shortName evidence="13">IMPDH</shortName>
        <ecNumber evidence="13 20">1.1.1.205</ecNumber>
    </recommendedName>
</protein>
<dbReference type="Pfam" id="PF00571">
    <property type="entry name" value="CBS"/>
    <property type="match status" value="2"/>
</dbReference>
<evidence type="ECO:0000313" key="22">
    <source>
        <dbReference type="EMBL" id="CUP58826.1"/>
    </source>
</evidence>
<dbReference type="FunFam" id="3.20.20.70:FF:000003">
    <property type="entry name" value="GMP reductase"/>
    <property type="match status" value="1"/>
</dbReference>
<dbReference type="PANTHER" id="PTHR11911:SF111">
    <property type="entry name" value="INOSINE-5'-MONOPHOSPHATE DEHYDROGENASE"/>
    <property type="match status" value="1"/>
</dbReference>
<evidence type="ECO:0000256" key="20">
    <source>
        <dbReference type="RuleBase" id="RU003928"/>
    </source>
</evidence>
<sequence>MLNTNASEKFLKEGLTFDDVLLIPARSEIVPADVEIGTELVRGIHLNSPFLSAAMDTVTTSKMAIAMAREGGIGIIHKNMSIEAQADEIDTVKRSENGVIADPFYLSPEHFVYDADEIMGKYKISGVPICENGKLVGILTNRDLRFLEDYSIKIKEVMTKDHLVTAPVGTTLDDARQILRKHKIEKLPIVDAQGYLKGLITIKDIEKAVQYPNSARDKGGRLLVGAAIGITRDFMDRVDMLVKAQADVLSLDSAHGHNVMIFDCLREIKRKYPDIPVIAGNVATAQATEDLIKAGADAVKVGIGPGSICTTRVVAGIGVPQLTAVYDAACAASKYGIPVIADGGIKFSGDIVKALAAGASTVMLGSLLAGCAESPGETEIYQGRSFKVYRGMGSLAAMGEGSSDRYFQDSKKKLVPEGVEGRVPYKGTVADTIYQLIGGIKAGMGYTGCKTIVDLHERAQFIRITGAGLKESHPHDIYITKEAPNYTVSP</sequence>
<accession>A0A174PG78</accession>
<feature type="binding site" description="in other chain" evidence="13 17">
    <location>
        <position position="304"/>
    </location>
    <ligand>
        <name>K(+)</name>
        <dbReference type="ChEBI" id="CHEBI:29103"/>
        <note>ligand shared between two tetrameric partners</note>
    </ligand>
</feature>
<comment type="cofactor">
    <cofactor evidence="1 13">
        <name>K(+)</name>
        <dbReference type="ChEBI" id="CHEBI:29103"/>
    </cofactor>
</comment>
<feature type="binding site" evidence="13">
    <location>
        <position position="252"/>
    </location>
    <ligand>
        <name>NAD(+)</name>
        <dbReference type="ChEBI" id="CHEBI:57540"/>
    </ligand>
</feature>
<reference evidence="22 23" key="1">
    <citation type="submission" date="2015-09" db="EMBL/GenBank/DDBJ databases">
        <authorList>
            <consortium name="Pathogen Informatics"/>
        </authorList>
    </citation>
    <scope>NUCLEOTIDE SEQUENCE [LARGE SCALE GENOMIC DNA]</scope>
    <source>
        <strain evidence="22 23">2789STDY5834939</strain>
    </source>
</reference>
<name>A0A174PG78_9FIRM</name>
<feature type="binding site" evidence="13">
    <location>
        <position position="472"/>
    </location>
    <ligand>
        <name>K(+)</name>
        <dbReference type="ChEBI" id="CHEBI:29103"/>
        <note>ligand shared between two tetrameric partners</note>
    </ligand>
</feature>
<feature type="binding site" evidence="13 15">
    <location>
        <begin position="365"/>
        <end position="366"/>
    </location>
    <ligand>
        <name>IMP</name>
        <dbReference type="ChEBI" id="CHEBI:58053"/>
    </ligand>
</feature>
<dbReference type="NCBIfam" id="TIGR01302">
    <property type="entry name" value="IMP_dehydrog"/>
    <property type="match status" value="1"/>
</dbReference>
<evidence type="ECO:0000256" key="7">
    <source>
        <dbReference type="ARBA" id="ARBA00022755"/>
    </source>
</evidence>
<keyword evidence="9 13" id="KW-0560">Oxidoreductase</keyword>
<dbReference type="Proteomes" id="UP000095765">
    <property type="component" value="Unassembled WGS sequence"/>
</dbReference>
<feature type="domain" description="CBS" evidence="21">
    <location>
        <begin position="99"/>
        <end position="154"/>
    </location>
</feature>
<dbReference type="EMBL" id="CZBE01000007">
    <property type="protein sequence ID" value="CUP58826.1"/>
    <property type="molecule type" value="Genomic_DNA"/>
</dbReference>
<comment type="catalytic activity">
    <reaction evidence="12 13 20">
        <text>IMP + NAD(+) + H2O = XMP + NADH + H(+)</text>
        <dbReference type="Rhea" id="RHEA:11708"/>
        <dbReference type="ChEBI" id="CHEBI:15377"/>
        <dbReference type="ChEBI" id="CHEBI:15378"/>
        <dbReference type="ChEBI" id="CHEBI:57464"/>
        <dbReference type="ChEBI" id="CHEBI:57540"/>
        <dbReference type="ChEBI" id="CHEBI:57945"/>
        <dbReference type="ChEBI" id="CHEBI:58053"/>
        <dbReference type="EC" id="1.1.1.205"/>
    </reaction>
</comment>
<evidence type="ECO:0000256" key="4">
    <source>
        <dbReference type="ARBA" id="ARBA00022723"/>
    </source>
</evidence>
<feature type="binding site" evidence="13 15">
    <location>
        <position position="417"/>
    </location>
    <ligand>
        <name>IMP</name>
        <dbReference type="ChEBI" id="CHEBI:58053"/>
    </ligand>
</feature>
<dbReference type="InterPro" id="IPR001093">
    <property type="entry name" value="IMP_DH_GMPRt"/>
</dbReference>
<dbReference type="PIRSF" id="PIRSF000130">
    <property type="entry name" value="IMPDH"/>
    <property type="match status" value="1"/>
</dbReference>
<evidence type="ECO:0000256" key="1">
    <source>
        <dbReference type="ARBA" id="ARBA00001958"/>
    </source>
</evidence>
<dbReference type="PANTHER" id="PTHR11911">
    <property type="entry name" value="INOSINE-5-MONOPHOSPHATE DEHYDROGENASE RELATED"/>
    <property type="match status" value="1"/>
</dbReference>
<evidence type="ECO:0000256" key="11">
    <source>
        <dbReference type="ARBA" id="ARBA00023122"/>
    </source>
</evidence>
<comment type="function">
    <text evidence="13">Catalyzes the conversion of inosine 5'-phosphate (IMP) to xanthosine 5'-phosphate (XMP), the first committed and rate-limiting step in the de novo synthesis of guanine nucleotides, and therefore plays an important role in the regulation of cell growth.</text>
</comment>
<feature type="binding site" evidence="16">
    <location>
        <begin position="252"/>
        <end position="254"/>
    </location>
    <ligand>
        <name>NAD(+)</name>
        <dbReference type="ChEBI" id="CHEBI:57540"/>
    </ligand>
</feature>
<evidence type="ECO:0000256" key="18">
    <source>
        <dbReference type="PROSITE-ProRule" id="PRU00703"/>
    </source>
</evidence>
<evidence type="ECO:0000256" key="19">
    <source>
        <dbReference type="RuleBase" id="RU003927"/>
    </source>
</evidence>
<evidence type="ECO:0000313" key="23">
    <source>
        <dbReference type="Proteomes" id="UP000095765"/>
    </source>
</evidence>
<dbReference type="SUPFAM" id="SSF51412">
    <property type="entry name" value="Inosine monophosphate dehydrogenase (IMPDH)"/>
    <property type="match status" value="1"/>
</dbReference>
<evidence type="ECO:0000256" key="2">
    <source>
        <dbReference type="ARBA" id="ARBA00005502"/>
    </source>
</evidence>
<feature type="binding site" evidence="13 16">
    <location>
        <begin position="302"/>
        <end position="304"/>
    </location>
    <ligand>
        <name>NAD(+)</name>
        <dbReference type="ChEBI" id="CHEBI:57540"/>
    </ligand>
</feature>
<evidence type="ECO:0000256" key="6">
    <source>
        <dbReference type="ARBA" id="ARBA00022749"/>
    </source>
</evidence>
<dbReference type="InterPro" id="IPR005990">
    <property type="entry name" value="IMP_DH"/>
</dbReference>
<dbReference type="PROSITE" id="PS00487">
    <property type="entry name" value="IMP_DH_GMP_RED"/>
    <property type="match status" value="1"/>
</dbReference>
<dbReference type="InterPro" id="IPR015875">
    <property type="entry name" value="IMP_DH/GMP_Rdtase_CS"/>
</dbReference>
<feature type="domain" description="CBS" evidence="21">
    <location>
        <begin position="158"/>
        <end position="216"/>
    </location>
</feature>
<dbReference type="CDD" id="cd04601">
    <property type="entry name" value="CBS_pair_IMPDH"/>
    <property type="match status" value="1"/>
</dbReference>
<evidence type="ECO:0000256" key="15">
    <source>
        <dbReference type="PIRSR" id="PIRSR000130-2"/>
    </source>
</evidence>
<gene>
    <name evidence="13 22" type="primary">guaB</name>
    <name evidence="22" type="ORF">ERS852551_01277</name>
</gene>
<keyword evidence="8 13" id="KW-0630">Potassium</keyword>
<dbReference type="AlphaFoldDB" id="A0A174PG78"/>
<dbReference type="GO" id="GO:0046872">
    <property type="term" value="F:metal ion binding"/>
    <property type="evidence" value="ECO:0007669"/>
    <property type="project" value="UniProtKB-UniRule"/>
</dbReference>
<comment type="pathway">
    <text evidence="13 20">Purine metabolism; XMP biosynthesis via de novo pathway; XMP from IMP: step 1/1.</text>
</comment>
<comment type="activity regulation">
    <text evidence="13">Mycophenolic acid (MPA) is a non-competitive inhibitor that prevents formation of the closed enzyme conformation by binding to the same site as the amobile flap. In contrast, mizoribine monophosphate (MZP) is a competitive inhibitor that induces the closed conformation. MPA is a potent inhibitor of mammalian IMPDHs but a poor inhibitor of the bacterial enzymes. MZP is a more potent inhibitor of bacterial IMPDH.</text>
</comment>